<protein>
    <submittedName>
        <fullName evidence="2">Zinc carboxypeptidase</fullName>
    </submittedName>
</protein>
<evidence type="ECO:0000313" key="2">
    <source>
        <dbReference type="EMBL" id="SEW13301.1"/>
    </source>
</evidence>
<dbReference type="GO" id="GO:0004181">
    <property type="term" value="F:metallocarboxypeptidase activity"/>
    <property type="evidence" value="ECO:0007669"/>
    <property type="project" value="InterPro"/>
</dbReference>
<dbReference type="Gene3D" id="3.40.630.10">
    <property type="entry name" value="Zn peptidases"/>
    <property type="match status" value="1"/>
</dbReference>
<evidence type="ECO:0000313" key="3">
    <source>
        <dbReference type="Proteomes" id="UP000199469"/>
    </source>
</evidence>
<dbReference type="Pfam" id="PF00246">
    <property type="entry name" value="Peptidase_M14"/>
    <property type="match status" value="1"/>
</dbReference>
<proteinExistence type="predicted"/>
<reference evidence="3" key="1">
    <citation type="submission" date="2016-10" db="EMBL/GenBank/DDBJ databases">
        <authorList>
            <person name="Varghese N."/>
            <person name="Submissions S."/>
        </authorList>
    </citation>
    <scope>NUCLEOTIDE SEQUENCE [LARGE SCALE GENOMIC DNA]</scope>
    <source>
        <strain evidence="3">DSM 17724</strain>
    </source>
</reference>
<name>A0A1I0PG60_9FLAO</name>
<dbReference type="GO" id="GO:0008270">
    <property type="term" value="F:zinc ion binding"/>
    <property type="evidence" value="ECO:0007669"/>
    <property type="project" value="InterPro"/>
</dbReference>
<keyword evidence="3" id="KW-1185">Reference proteome</keyword>
<accession>A0A1I0PG60</accession>
<gene>
    <name evidence="2" type="ORF">SAMN05421841_1199</name>
</gene>
<sequence length="389" mass="45240">MLILFFPQKWLNLTLVNYYTMNFQQIYQPNPDFPNRYISPEKLFSYLQTNLSDYIQEIGKSYLEKPIYKLSVGTGNINVLAWSQMHGNESNATHAMLDLLMTLDKAPELKEELFSKITLDFIFMLNPDGSERWTRLNAIDIDLNRDFHNENSKEIKFLKSMAASKKYDYALNLHEQRTIFTTDGVHPATLSFLAPSENVERTVTDNRKKCMAVIANVYHHLKEMIPNQIGRYSDEFYPTSTGDNFIKAGMPTILFEGGHFVDDYTRKGTRKYYTIALYYALKAISELNSGIDGWETYLDIPENRETHYDIVYRNVKLNTDHECILDVAVQYREIKEEGKDEISFVPFVMEVGEVKQRKGWLEIDCTGKKFVSANKYPKLDAEVNFTIED</sequence>
<evidence type="ECO:0000259" key="1">
    <source>
        <dbReference type="Pfam" id="PF00246"/>
    </source>
</evidence>
<dbReference type="STRING" id="356305.SAMN05421841_1199"/>
<keyword evidence="2" id="KW-0645">Protease</keyword>
<dbReference type="SUPFAM" id="SSF53187">
    <property type="entry name" value="Zn-dependent exopeptidases"/>
    <property type="match status" value="1"/>
</dbReference>
<feature type="domain" description="Peptidase M14" evidence="1">
    <location>
        <begin position="55"/>
        <end position="152"/>
    </location>
</feature>
<dbReference type="EMBL" id="FOIU01000001">
    <property type="protein sequence ID" value="SEW13301.1"/>
    <property type="molecule type" value="Genomic_DNA"/>
</dbReference>
<keyword evidence="2" id="KW-0378">Hydrolase</keyword>
<dbReference type="GO" id="GO:0006508">
    <property type="term" value="P:proteolysis"/>
    <property type="evidence" value="ECO:0007669"/>
    <property type="project" value="InterPro"/>
</dbReference>
<dbReference type="AlphaFoldDB" id="A0A1I0PG60"/>
<keyword evidence="2" id="KW-0121">Carboxypeptidase</keyword>
<dbReference type="InterPro" id="IPR000834">
    <property type="entry name" value="Peptidase_M14"/>
</dbReference>
<organism evidence="2 3">
    <name type="scientific">Chryseobacterium wanjuense</name>
    <dbReference type="NCBI Taxonomy" id="356305"/>
    <lineage>
        <taxon>Bacteria</taxon>
        <taxon>Pseudomonadati</taxon>
        <taxon>Bacteroidota</taxon>
        <taxon>Flavobacteriia</taxon>
        <taxon>Flavobacteriales</taxon>
        <taxon>Weeksellaceae</taxon>
        <taxon>Chryseobacterium group</taxon>
        <taxon>Chryseobacterium</taxon>
    </lineage>
</organism>
<dbReference type="Proteomes" id="UP000199469">
    <property type="component" value="Unassembled WGS sequence"/>
</dbReference>